<feature type="compositionally biased region" description="Basic and acidic residues" evidence="1">
    <location>
        <begin position="220"/>
        <end position="239"/>
    </location>
</feature>
<feature type="region of interest" description="Disordered" evidence="1">
    <location>
        <begin position="448"/>
        <end position="478"/>
    </location>
</feature>
<protein>
    <submittedName>
        <fullName evidence="3">Uncharacterized protein</fullName>
    </submittedName>
</protein>
<keyword evidence="4" id="KW-1185">Reference proteome</keyword>
<feature type="region of interest" description="Disordered" evidence="1">
    <location>
        <begin position="354"/>
        <end position="411"/>
    </location>
</feature>
<feature type="compositionally biased region" description="Low complexity" evidence="1">
    <location>
        <begin position="354"/>
        <end position="386"/>
    </location>
</feature>
<feature type="region of interest" description="Disordered" evidence="1">
    <location>
        <begin position="269"/>
        <end position="314"/>
    </location>
</feature>
<gene>
    <name evidence="3" type="ORF">SAMN06296028_11224</name>
</gene>
<proteinExistence type="predicted"/>
<dbReference type="AlphaFoldDB" id="A0A1X7DIF1"/>
<reference evidence="4" key="1">
    <citation type="submission" date="2017-04" db="EMBL/GenBank/DDBJ databases">
        <authorList>
            <person name="Varghese N."/>
            <person name="Submissions S."/>
        </authorList>
    </citation>
    <scope>NUCLEOTIDE SEQUENCE [LARGE SCALE GENOMIC DNA]</scope>
    <source>
        <strain evidence="4">NIO-1021</strain>
    </source>
</reference>
<organism evidence="3 4">
    <name type="scientific">Kocuria marina subsp. indica</name>
    <dbReference type="NCBI Taxonomy" id="1049583"/>
    <lineage>
        <taxon>Bacteria</taxon>
        <taxon>Bacillati</taxon>
        <taxon>Actinomycetota</taxon>
        <taxon>Actinomycetes</taxon>
        <taxon>Micrococcales</taxon>
        <taxon>Micrococcaceae</taxon>
        <taxon>Kocuria</taxon>
    </lineage>
</organism>
<dbReference type="EMBL" id="FXAC01000012">
    <property type="protein sequence ID" value="SMF15936.1"/>
    <property type="molecule type" value="Genomic_DNA"/>
</dbReference>
<name>A0A1X7DIF1_9MICC</name>
<dbReference type="Proteomes" id="UP000192929">
    <property type="component" value="Unassembled WGS sequence"/>
</dbReference>
<feature type="region of interest" description="Disordered" evidence="1">
    <location>
        <begin position="200"/>
        <end position="253"/>
    </location>
</feature>
<keyword evidence="2" id="KW-1133">Transmembrane helix</keyword>
<evidence type="ECO:0000313" key="4">
    <source>
        <dbReference type="Proteomes" id="UP000192929"/>
    </source>
</evidence>
<sequence>MSQPIALGAVLGGRYKVTASLLSTAENDHVLQGEDQILRRRVSILVPSPAHESLLVDNARSLAAGAGHSGFQVLDMGQTEDSTYLVTSYAPTADLLDALLVQDDDADDYSLSDDIFGDSRSAASSAYIYEEPDPTQPQETVSRDPEPSARPAVTRWNASDYDDYDDAPAAPAVRNKLGFARKVRPDAVRSTMFDRAATRGAAAGATAATSAEAIDPTYDGDNRYESYERTEGKPGRLDEQPSAPRSARDDDAAHDGTAAIRTVAPASGAAAGHASASDDDAASLPDTAPGDDAAPLDDPAAPARTAAGGSDAAASAESVGTAHAAGGGMMNAAATTAAAGGIAGAAAASSANASARHSPAGTDTAAARTADGAREPAAGGAAARTAHAAEREHAADPAGAGGARPGSTERSRKGPLRWLLLLLLIIALIAAIVLGFRGLGALTGQFGQGGAPQENAAPSGPAGSPAATNTPSPAATPQIGTVTRVTQDPNFMTDTDATLGQATDGNPGTSWLSYGFSNPQFGNLVQDVGLAAQLQDPALVRELTIQQDGGTGGQFTVYVSDSPSLDGAQQVGTGSFTGPQVSVPLSEAAQNDPHRYVLVVWNELPRLNNPIGGYPYGLRISELSVR</sequence>
<feature type="transmembrane region" description="Helical" evidence="2">
    <location>
        <begin position="418"/>
        <end position="436"/>
    </location>
</feature>
<evidence type="ECO:0000256" key="2">
    <source>
        <dbReference type="SAM" id="Phobius"/>
    </source>
</evidence>
<evidence type="ECO:0000256" key="1">
    <source>
        <dbReference type="SAM" id="MobiDB-lite"/>
    </source>
</evidence>
<feature type="region of interest" description="Disordered" evidence="1">
    <location>
        <begin position="127"/>
        <end position="168"/>
    </location>
</feature>
<dbReference type="RefSeq" id="WP_085107239.1">
    <property type="nucleotide sequence ID" value="NZ_FXAC01000012.1"/>
</dbReference>
<evidence type="ECO:0000313" key="3">
    <source>
        <dbReference type="EMBL" id="SMF15936.1"/>
    </source>
</evidence>
<accession>A0A1X7DIF1</accession>
<feature type="compositionally biased region" description="Low complexity" evidence="1">
    <location>
        <begin position="200"/>
        <end position="213"/>
    </location>
</feature>
<keyword evidence="2" id="KW-0472">Membrane</keyword>
<keyword evidence="2" id="KW-0812">Transmembrane</keyword>
<feature type="compositionally biased region" description="Low complexity" evidence="1">
    <location>
        <begin position="282"/>
        <end position="314"/>
    </location>
</feature>
<feature type="compositionally biased region" description="Low complexity" evidence="1">
    <location>
        <begin position="456"/>
        <end position="477"/>
    </location>
</feature>